<dbReference type="Pfam" id="PF13476">
    <property type="entry name" value="AAA_23"/>
    <property type="match status" value="1"/>
</dbReference>
<dbReference type="GO" id="GO:0005524">
    <property type="term" value="F:ATP binding"/>
    <property type="evidence" value="ECO:0007669"/>
    <property type="project" value="InterPro"/>
</dbReference>
<protein>
    <submittedName>
        <fullName evidence="4">Uncharacterized protein</fullName>
    </submittedName>
</protein>
<name>A0A193LBS4_9GAMM</name>
<dbReference type="Gene3D" id="3.40.50.300">
    <property type="entry name" value="P-loop containing nucleotide triphosphate hydrolases"/>
    <property type="match status" value="2"/>
</dbReference>
<dbReference type="OrthoDB" id="9791620at2"/>
<dbReference type="InterPro" id="IPR054787">
    <property type="entry name" value="TrlF_ATPase"/>
</dbReference>
<dbReference type="InterPro" id="IPR027417">
    <property type="entry name" value="P-loop_NTPase"/>
</dbReference>
<feature type="domain" description="Rad50/SbcC-type AAA" evidence="3">
    <location>
        <begin position="322"/>
        <end position="512"/>
    </location>
</feature>
<dbReference type="GO" id="GO:0016887">
    <property type="term" value="F:ATP hydrolysis activity"/>
    <property type="evidence" value="ECO:0007669"/>
    <property type="project" value="InterPro"/>
</dbReference>
<gene>
    <name evidence="4" type="ORF">BA177_00975</name>
</gene>
<keyword evidence="5" id="KW-1185">Reference proteome</keyword>
<evidence type="ECO:0000259" key="2">
    <source>
        <dbReference type="Pfam" id="PF13304"/>
    </source>
</evidence>
<accession>A0A193LBS4</accession>
<organism evidence="4 5">
    <name type="scientific">Woeseia oceani</name>
    <dbReference type="NCBI Taxonomy" id="1548547"/>
    <lineage>
        <taxon>Bacteria</taxon>
        <taxon>Pseudomonadati</taxon>
        <taxon>Pseudomonadota</taxon>
        <taxon>Gammaproteobacteria</taxon>
        <taxon>Woeseiales</taxon>
        <taxon>Woeseiaceae</taxon>
        <taxon>Woeseia</taxon>
    </lineage>
</organism>
<dbReference type="InterPro" id="IPR003959">
    <property type="entry name" value="ATPase_AAA_core"/>
</dbReference>
<dbReference type="Pfam" id="PF13304">
    <property type="entry name" value="AAA_21"/>
    <property type="match status" value="1"/>
</dbReference>
<dbReference type="InterPro" id="IPR038729">
    <property type="entry name" value="Rad50/SbcC_AAA"/>
</dbReference>
<dbReference type="KEGG" id="woc:BA177_00975"/>
<feature type="domain" description="ATPase AAA-type core" evidence="2">
    <location>
        <begin position="858"/>
        <end position="929"/>
    </location>
</feature>
<dbReference type="EMBL" id="CP016268">
    <property type="protein sequence ID" value="ANO49980.1"/>
    <property type="molecule type" value="Genomic_DNA"/>
</dbReference>
<dbReference type="RefSeq" id="WP_068611933.1">
    <property type="nucleotide sequence ID" value="NZ_CP016268.1"/>
</dbReference>
<evidence type="ECO:0000313" key="5">
    <source>
        <dbReference type="Proteomes" id="UP000092695"/>
    </source>
</evidence>
<feature type="region of interest" description="Disordered" evidence="1">
    <location>
        <begin position="622"/>
        <end position="643"/>
    </location>
</feature>
<evidence type="ECO:0000259" key="3">
    <source>
        <dbReference type="Pfam" id="PF13476"/>
    </source>
</evidence>
<dbReference type="Proteomes" id="UP000092695">
    <property type="component" value="Chromosome"/>
</dbReference>
<feature type="compositionally biased region" description="Basic and acidic residues" evidence="1">
    <location>
        <begin position="622"/>
        <end position="641"/>
    </location>
</feature>
<sequence length="996" mass="111755">MVAKSTETSWSTRGSEWHRWDPHLHAPGTLRNDQFGGDWDTYIRTIETADPPVRALGVTDYFCVETYKQVAKRKADGQLLGVDFIFPNVEMRLDIKTEKKRPINLHLLFSPSDAEHCAEIERILGRLEYEYQDRTYRCNLAELEALGRAHNPQLQDSMAALRAGANQFKTTLPALKKLFKSEAWLQRNCLVAVAGSSNDGTAGLQKDDSYATTRQEIERFADIIFASTPSQIQFWLGKNPGADRDYIERTYRSVKPCMHGCDAHQPSQVVAPKKERNCWIKGDLHFESLRQAVIEPQKRVFIGPLPPDHHQASYTIDRVETNNASWHQNGEIELNSDLVAIIGARGSGKTALADMIAAGTNAIARSPGESSFVKRASVPIDHLGDAIVEIQWKDGTTQEGYLNPKRQVAATETDEEGVRYLSQHFVDQLCSSAGLATELRKEMERVVFEATDPTQRLESASFEELAKVSLEPIRRRRQETVDTVLRLSDEVVMEESLLEELPGQQKSLGIQQKRIEADRKALMGLMPKGKEQRAKRLARFEKAHAEVTAKIEGLERRKRKLGDLQAEVKQIATVTEPARLADMKNRYSGTELSAEHWASFGMGFEGDVEKVINEATQETDKKIKQAREGDPANPIDRKKTPEGAWPLNALTEERDKLRKDAGIDANKQKKYEALQKAITRQEAALRKLAAGIAKGAGAKDRRAAAIASRRKAYLNVFSTLIEEENELRSLYAPLAAQLTEAAGSLAKLQFVVRRCVDLAAWVEAGEELFDLRRSSRLRGRGSLLAEAEQRLLSAWSVGSADDVADAMDAFRAEFARDLVGAIPGTIEPESKKEWIQTIAAWLYDTSHIKIEYGITYDSVAIEQLSPGTRGIVLLLLFLVLDKHDRRPLIVDQPEENLDPNSVFEELVPHFREASNRRQVVVVTHNANLVVNTDSDQIIVASSRQSESGGLPKISYQLGSLENPDIRKAVCEILEGGERAFLERERRYRLRWGDQQN</sequence>
<dbReference type="SUPFAM" id="SSF52540">
    <property type="entry name" value="P-loop containing nucleoside triphosphate hydrolases"/>
    <property type="match status" value="1"/>
</dbReference>
<evidence type="ECO:0000313" key="4">
    <source>
        <dbReference type="EMBL" id="ANO49980.1"/>
    </source>
</evidence>
<dbReference type="STRING" id="1548547.BA177_00975"/>
<evidence type="ECO:0000256" key="1">
    <source>
        <dbReference type="SAM" id="MobiDB-lite"/>
    </source>
</evidence>
<reference evidence="4 5" key="1">
    <citation type="submission" date="2016-06" db="EMBL/GenBank/DDBJ databases">
        <title>Complete genome sequence of a deep-branching marine Gamma Proteobacterium Woeseia oceani type strain XK5.</title>
        <authorList>
            <person name="Mu D."/>
            <person name="Du Z."/>
        </authorList>
    </citation>
    <scope>NUCLEOTIDE SEQUENCE [LARGE SCALE GENOMIC DNA]</scope>
    <source>
        <strain evidence="4 5">XK5</strain>
    </source>
</reference>
<dbReference type="NCBIfam" id="NF045780">
    <property type="entry name" value="TrlF_fam_ATP"/>
    <property type="match status" value="1"/>
</dbReference>
<dbReference type="AlphaFoldDB" id="A0A193LBS4"/>
<proteinExistence type="predicted"/>